<feature type="transmembrane region" description="Helical" evidence="6">
    <location>
        <begin position="394"/>
        <end position="414"/>
    </location>
</feature>
<feature type="transmembrane region" description="Helical" evidence="6">
    <location>
        <begin position="250"/>
        <end position="279"/>
    </location>
</feature>
<name>A0A1I1BJ31_9PSEU</name>
<proteinExistence type="predicted"/>
<evidence type="ECO:0000256" key="4">
    <source>
        <dbReference type="ARBA" id="ARBA00023136"/>
    </source>
</evidence>
<feature type="transmembrane region" description="Helical" evidence="6">
    <location>
        <begin position="104"/>
        <end position="126"/>
    </location>
</feature>
<dbReference type="Proteomes" id="UP000243799">
    <property type="component" value="Unassembled WGS sequence"/>
</dbReference>
<dbReference type="GO" id="GO:0046873">
    <property type="term" value="F:metal ion transmembrane transporter activity"/>
    <property type="evidence" value="ECO:0007669"/>
    <property type="project" value="InterPro"/>
</dbReference>
<evidence type="ECO:0000313" key="7">
    <source>
        <dbReference type="EMBL" id="SFB50147.1"/>
    </source>
</evidence>
<evidence type="ECO:0000256" key="2">
    <source>
        <dbReference type="ARBA" id="ARBA00022692"/>
    </source>
</evidence>
<organism evidence="7 8">
    <name type="scientific">Amycolatopsis marina</name>
    <dbReference type="NCBI Taxonomy" id="490629"/>
    <lineage>
        <taxon>Bacteria</taxon>
        <taxon>Bacillati</taxon>
        <taxon>Actinomycetota</taxon>
        <taxon>Actinomycetes</taxon>
        <taxon>Pseudonocardiales</taxon>
        <taxon>Pseudonocardiaceae</taxon>
        <taxon>Amycolatopsis</taxon>
    </lineage>
</organism>
<dbReference type="Pfam" id="PF01566">
    <property type="entry name" value="Nramp"/>
    <property type="match status" value="1"/>
</dbReference>
<dbReference type="InterPro" id="IPR001046">
    <property type="entry name" value="NRAMP_fam"/>
</dbReference>
<feature type="transmembrane region" description="Helical" evidence="6">
    <location>
        <begin position="138"/>
        <end position="159"/>
    </location>
</feature>
<feature type="compositionally biased region" description="Polar residues" evidence="5">
    <location>
        <begin position="1"/>
        <end position="11"/>
    </location>
</feature>
<dbReference type="STRING" id="490629.SAMN05216266_114148"/>
<feature type="transmembrane region" description="Helical" evidence="6">
    <location>
        <begin position="171"/>
        <end position="189"/>
    </location>
</feature>
<accession>A0A1I1BJ31</accession>
<feature type="transmembrane region" description="Helical" evidence="6">
    <location>
        <begin position="336"/>
        <end position="353"/>
    </location>
</feature>
<evidence type="ECO:0000256" key="6">
    <source>
        <dbReference type="SAM" id="Phobius"/>
    </source>
</evidence>
<sequence>MTEKLSSSDSSEAPRETPAADPVAGDDKAIKGVKRGTLLGAVFLMATSAIGPGFIAQTTTFTVQMGAAFAFAILLSIIIDIAVQLNVWRVIGISGLRAQELGNRVLPGLGVLMAVLVVFGGLVFNIGNVAGASLGLDALLGLDVKIGGAVSAAIAIGIFLSKRAGIAMDRIVVVLGVVMVVLTLYVAIASSPPVGEALRQSVIPDDIDFLVITTLIGGTVGGYITYAGAHRLIDAGVTGPEQIKDVSRSAVVSLLVTGVMRAVLFLAILGVVVGGVTLAGENPAAQAFESAAGEVGLRMFGMILWGAGITSVVGASYTSVSFIVSFSPALKRRQNWLVVGFIAVAVTVFLILNQAPTKLLILAGALNGLILPVGFGVLMYVAYRRRDLLRGYRYPRWLLVIGTAAWLLTLYLGWNALSGIAKLWS</sequence>
<keyword evidence="3 6" id="KW-1133">Transmembrane helix</keyword>
<protein>
    <submittedName>
        <fullName evidence="7">Mn2+ and Fe2+ transporters of the NRAMP family</fullName>
    </submittedName>
</protein>
<evidence type="ECO:0000313" key="8">
    <source>
        <dbReference type="Proteomes" id="UP000243799"/>
    </source>
</evidence>
<dbReference type="GO" id="GO:0016020">
    <property type="term" value="C:membrane"/>
    <property type="evidence" value="ECO:0007669"/>
    <property type="project" value="UniProtKB-SubCell"/>
</dbReference>
<dbReference type="EMBL" id="FOKG01000014">
    <property type="protein sequence ID" value="SFB50147.1"/>
    <property type="molecule type" value="Genomic_DNA"/>
</dbReference>
<gene>
    <name evidence="7" type="ORF">SAMN05216266_114148</name>
</gene>
<reference evidence="8" key="1">
    <citation type="submission" date="2016-10" db="EMBL/GenBank/DDBJ databases">
        <authorList>
            <person name="Varghese N."/>
            <person name="Submissions S."/>
        </authorList>
    </citation>
    <scope>NUCLEOTIDE SEQUENCE [LARGE SCALE GENOMIC DNA]</scope>
    <source>
        <strain evidence="8">CGMCC 4.3568</strain>
    </source>
</reference>
<evidence type="ECO:0000256" key="3">
    <source>
        <dbReference type="ARBA" id="ARBA00022989"/>
    </source>
</evidence>
<feature type="transmembrane region" description="Helical" evidence="6">
    <location>
        <begin position="299"/>
        <end position="324"/>
    </location>
</feature>
<feature type="transmembrane region" description="Helical" evidence="6">
    <location>
        <begin position="61"/>
        <end position="83"/>
    </location>
</feature>
<dbReference type="RefSeq" id="WP_091675272.1">
    <property type="nucleotide sequence ID" value="NZ_FOKG01000014.1"/>
</dbReference>
<evidence type="ECO:0000256" key="5">
    <source>
        <dbReference type="SAM" id="MobiDB-lite"/>
    </source>
</evidence>
<dbReference type="AlphaFoldDB" id="A0A1I1BJ31"/>
<feature type="transmembrane region" description="Helical" evidence="6">
    <location>
        <begin position="38"/>
        <end position="55"/>
    </location>
</feature>
<keyword evidence="4 6" id="KW-0472">Membrane</keyword>
<dbReference type="OrthoDB" id="141480at2"/>
<evidence type="ECO:0000256" key="1">
    <source>
        <dbReference type="ARBA" id="ARBA00004141"/>
    </source>
</evidence>
<feature type="transmembrane region" description="Helical" evidence="6">
    <location>
        <begin position="359"/>
        <end position="382"/>
    </location>
</feature>
<feature type="transmembrane region" description="Helical" evidence="6">
    <location>
        <begin position="209"/>
        <end position="229"/>
    </location>
</feature>
<comment type="subcellular location">
    <subcellularLocation>
        <location evidence="1">Membrane</location>
        <topology evidence="1">Multi-pass membrane protein</topology>
    </subcellularLocation>
</comment>
<keyword evidence="2 6" id="KW-0812">Transmembrane</keyword>
<feature type="region of interest" description="Disordered" evidence="5">
    <location>
        <begin position="1"/>
        <end position="26"/>
    </location>
</feature>
<keyword evidence="8" id="KW-1185">Reference proteome</keyword>